<accession>A0ABV0NT83</accession>
<evidence type="ECO:0000313" key="3">
    <source>
        <dbReference type="Proteomes" id="UP001476798"/>
    </source>
</evidence>
<evidence type="ECO:0000313" key="2">
    <source>
        <dbReference type="EMBL" id="MEQ2173427.1"/>
    </source>
</evidence>
<keyword evidence="3" id="KW-1185">Reference proteome</keyword>
<comment type="caution">
    <text evidence="2">The sequence shown here is derived from an EMBL/GenBank/DDBJ whole genome shotgun (WGS) entry which is preliminary data.</text>
</comment>
<dbReference type="EMBL" id="JAHRIO010045727">
    <property type="protein sequence ID" value="MEQ2173427.1"/>
    <property type="molecule type" value="Genomic_DNA"/>
</dbReference>
<feature type="non-terminal residue" evidence="2">
    <location>
        <position position="1"/>
    </location>
</feature>
<protein>
    <submittedName>
        <fullName evidence="2">Uncharacterized protein</fullName>
    </submittedName>
</protein>
<feature type="compositionally biased region" description="Polar residues" evidence="1">
    <location>
        <begin position="35"/>
        <end position="56"/>
    </location>
</feature>
<gene>
    <name evidence="2" type="ORF">GOODEAATRI_032024</name>
</gene>
<feature type="compositionally biased region" description="Basic and acidic residues" evidence="1">
    <location>
        <begin position="23"/>
        <end position="34"/>
    </location>
</feature>
<reference evidence="2 3" key="1">
    <citation type="submission" date="2021-06" db="EMBL/GenBank/DDBJ databases">
        <authorList>
            <person name="Palmer J.M."/>
        </authorList>
    </citation>
    <scope>NUCLEOTIDE SEQUENCE [LARGE SCALE GENOMIC DNA]</scope>
    <source>
        <strain evidence="2 3">GA_2019</strain>
        <tissue evidence="2">Muscle</tissue>
    </source>
</reference>
<sequence length="105" mass="11624">IHKRTENYSPRQRKLRNLIVQEVDGRPAGSEDTKSAQTTKSNTELAVGQEATNPDSSPGIGPGCIVRVVVESRDAGMEEVRSNQERKRSEGVESFTVPEEQQETQ</sequence>
<feature type="region of interest" description="Disordered" evidence="1">
    <location>
        <begin position="1"/>
        <end position="105"/>
    </location>
</feature>
<dbReference type="Proteomes" id="UP001476798">
    <property type="component" value="Unassembled WGS sequence"/>
</dbReference>
<organism evidence="2 3">
    <name type="scientific">Goodea atripinnis</name>
    <dbReference type="NCBI Taxonomy" id="208336"/>
    <lineage>
        <taxon>Eukaryota</taxon>
        <taxon>Metazoa</taxon>
        <taxon>Chordata</taxon>
        <taxon>Craniata</taxon>
        <taxon>Vertebrata</taxon>
        <taxon>Euteleostomi</taxon>
        <taxon>Actinopterygii</taxon>
        <taxon>Neopterygii</taxon>
        <taxon>Teleostei</taxon>
        <taxon>Neoteleostei</taxon>
        <taxon>Acanthomorphata</taxon>
        <taxon>Ovalentaria</taxon>
        <taxon>Atherinomorphae</taxon>
        <taxon>Cyprinodontiformes</taxon>
        <taxon>Goodeidae</taxon>
        <taxon>Goodea</taxon>
    </lineage>
</organism>
<proteinExistence type="predicted"/>
<name>A0ABV0NT83_9TELE</name>
<feature type="compositionally biased region" description="Basic and acidic residues" evidence="1">
    <location>
        <begin position="70"/>
        <end position="91"/>
    </location>
</feature>
<evidence type="ECO:0000256" key="1">
    <source>
        <dbReference type="SAM" id="MobiDB-lite"/>
    </source>
</evidence>